<keyword evidence="3" id="KW-1185">Reference proteome</keyword>
<reference evidence="2 3" key="1">
    <citation type="submission" date="2016-10" db="EMBL/GenBank/DDBJ databases">
        <authorList>
            <person name="de Groot N.N."/>
        </authorList>
    </citation>
    <scope>NUCLEOTIDE SEQUENCE [LARGE SCALE GENOMIC DNA]</scope>
    <source>
        <strain evidence="2 3">DSM 26000</strain>
    </source>
</reference>
<dbReference type="AlphaFoldDB" id="A0A1I3I2Q7"/>
<proteinExistence type="predicted"/>
<dbReference type="InterPro" id="IPR029044">
    <property type="entry name" value="Nucleotide-diphossugar_trans"/>
</dbReference>
<protein>
    <submittedName>
        <fullName evidence="2">Glycosyl transferase family 2</fullName>
    </submittedName>
</protein>
<accession>A0A1I3I2Q7</accession>
<keyword evidence="2" id="KW-0808">Transferase</keyword>
<dbReference type="EMBL" id="FOQT01000004">
    <property type="protein sequence ID" value="SFI42129.1"/>
    <property type="molecule type" value="Genomic_DNA"/>
</dbReference>
<dbReference type="SUPFAM" id="SSF53448">
    <property type="entry name" value="Nucleotide-diphospho-sugar transferases"/>
    <property type="match status" value="1"/>
</dbReference>
<evidence type="ECO:0000259" key="1">
    <source>
        <dbReference type="Pfam" id="PF00535"/>
    </source>
</evidence>
<dbReference type="RefSeq" id="WP_090081278.1">
    <property type="nucleotide sequence ID" value="NZ_FOQT01000004.1"/>
</dbReference>
<dbReference type="Pfam" id="PF00535">
    <property type="entry name" value="Glycos_transf_2"/>
    <property type="match status" value="1"/>
</dbReference>
<dbReference type="PANTHER" id="PTHR48090">
    <property type="entry name" value="UNDECAPRENYL-PHOSPHATE 4-DEOXY-4-FORMAMIDO-L-ARABINOSE TRANSFERASE-RELATED"/>
    <property type="match status" value="1"/>
</dbReference>
<evidence type="ECO:0000313" key="3">
    <source>
        <dbReference type="Proteomes" id="UP000198931"/>
    </source>
</evidence>
<dbReference type="Proteomes" id="UP000198931">
    <property type="component" value="Unassembled WGS sequence"/>
</dbReference>
<feature type="domain" description="Glycosyltransferase 2-like" evidence="1">
    <location>
        <begin position="7"/>
        <end position="170"/>
    </location>
</feature>
<dbReference type="OrthoDB" id="9810303at2"/>
<sequence length="238" mass="27284">MYSEFLIVIPLYNGEKTVLEVIEKILNQGFENIVICDDYSTDNGLKLIKKSFPKINILEHEQNLGYGANQKSLYDFAKNSAFKYVIMVHGDGQYTPELCRPIAEMLRTKIYVVVIASRIITSGAVKNGMPIYKYIANRTLTLLQNLVTNSKLSEYHTGFRAYSIDVLKEINYQKFSNNFIFDNQFLLAIIKNKFSIGEISCPTIYSEESSSISFKNSLEYGFGILKESFNYLFIKDIK</sequence>
<evidence type="ECO:0000313" key="2">
    <source>
        <dbReference type="EMBL" id="SFI42129.1"/>
    </source>
</evidence>
<name>A0A1I3I2Q7_9FLAO</name>
<gene>
    <name evidence="2" type="ORF">SAMN05443292_2527</name>
</gene>
<dbReference type="InterPro" id="IPR050256">
    <property type="entry name" value="Glycosyltransferase_2"/>
</dbReference>
<dbReference type="GO" id="GO:0016740">
    <property type="term" value="F:transferase activity"/>
    <property type="evidence" value="ECO:0007669"/>
    <property type="project" value="UniProtKB-KW"/>
</dbReference>
<organism evidence="2 3">
    <name type="scientific">Halpernia frigidisoli</name>
    <dbReference type="NCBI Taxonomy" id="1125876"/>
    <lineage>
        <taxon>Bacteria</taxon>
        <taxon>Pseudomonadati</taxon>
        <taxon>Bacteroidota</taxon>
        <taxon>Flavobacteriia</taxon>
        <taxon>Flavobacteriales</taxon>
        <taxon>Weeksellaceae</taxon>
        <taxon>Chryseobacterium group</taxon>
        <taxon>Halpernia</taxon>
    </lineage>
</organism>
<dbReference type="STRING" id="1125876.SAMN05443292_2527"/>
<dbReference type="Gene3D" id="3.90.550.10">
    <property type="entry name" value="Spore Coat Polysaccharide Biosynthesis Protein SpsA, Chain A"/>
    <property type="match status" value="1"/>
</dbReference>
<dbReference type="InterPro" id="IPR001173">
    <property type="entry name" value="Glyco_trans_2-like"/>
</dbReference>
<dbReference type="CDD" id="cd04179">
    <property type="entry name" value="DPM_DPG-synthase_like"/>
    <property type="match status" value="1"/>
</dbReference>
<dbReference type="PANTHER" id="PTHR48090:SF7">
    <property type="entry name" value="RFBJ PROTEIN"/>
    <property type="match status" value="1"/>
</dbReference>